<evidence type="ECO:0000256" key="1">
    <source>
        <dbReference type="ARBA" id="ARBA00022659"/>
    </source>
</evidence>
<keyword evidence="4" id="KW-0325">Glycoprotein</keyword>
<evidence type="ECO:0000259" key="6">
    <source>
        <dbReference type="PROSITE" id="PS50923"/>
    </source>
</evidence>
<evidence type="ECO:0000256" key="2">
    <source>
        <dbReference type="ARBA" id="ARBA00022737"/>
    </source>
</evidence>
<keyword evidence="1 5" id="KW-0768">Sushi</keyword>
<gene>
    <name evidence="7" type="ORF">PoB_004824500</name>
</gene>
<feature type="domain" description="Sushi" evidence="6">
    <location>
        <begin position="31"/>
        <end position="107"/>
    </location>
</feature>
<dbReference type="InterPro" id="IPR050350">
    <property type="entry name" value="Compl-Cell_Adhes-Reg"/>
</dbReference>
<dbReference type="PANTHER" id="PTHR19325">
    <property type="entry name" value="COMPLEMENT COMPONENT-RELATED SUSHI DOMAIN-CONTAINING"/>
    <property type="match status" value="1"/>
</dbReference>
<dbReference type="InterPro" id="IPR035976">
    <property type="entry name" value="Sushi/SCR/CCP_sf"/>
</dbReference>
<feature type="disulfide bond" evidence="5">
    <location>
        <begin position="137"/>
        <end position="164"/>
    </location>
</feature>
<proteinExistence type="predicted"/>
<keyword evidence="2" id="KW-0677">Repeat</keyword>
<dbReference type="AlphaFoldDB" id="A0AAV4BR42"/>
<comment type="caution">
    <text evidence="5">Lacks conserved residue(s) required for the propagation of feature annotation.</text>
</comment>
<reference evidence="7 8" key="1">
    <citation type="journal article" date="2021" name="Elife">
        <title>Chloroplast acquisition without the gene transfer in kleptoplastic sea slugs, Plakobranchus ocellatus.</title>
        <authorList>
            <person name="Maeda T."/>
            <person name="Takahashi S."/>
            <person name="Yoshida T."/>
            <person name="Shimamura S."/>
            <person name="Takaki Y."/>
            <person name="Nagai Y."/>
            <person name="Toyoda A."/>
            <person name="Suzuki Y."/>
            <person name="Arimoto A."/>
            <person name="Ishii H."/>
            <person name="Satoh N."/>
            <person name="Nishiyama T."/>
            <person name="Hasebe M."/>
            <person name="Maruyama T."/>
            <person name="Minagawa J."/>
            <person name="Obokata J."/>
            <person name="Shigenobu S."/>
        </authorList>
    </citation>
    <scope>NUCLEOTIDE SEQUENCE [LARGE SCALE GENOMIC DNA]</scope>
</reference>
<feature type="domain" description="Sushi" evidence="6">
    <location>
        <begin position="108"/>
        <end position="166"/>
    </location>
</feature>
<dbReference type="PANTHER" id="PTHR19325:SF575">
    <property type="entry name" value="LOCOMOTION-RELATED PROTEIN HIKARU GENKI"/>
    <property type="match status" value="1"/>
</dbReference>
<feature type="domain" description="Sushi" evidence="6">
    <location>
        <begin position="284"/>
        <end position="342"/>
    </location>
</feature>
<accession>A0AAV4BR42</accession>
<evidence type="ECO:0000313" key="7">
    <source>
        <dbReference type="EMBL" id="GFO21740.1"/>
    </source>
</evidence>
<dbReference type="SMART" id="SM00032">
    <property type="entry name" value="CCP"/>
    <property type="match status" value="7"/>
</dbReference>
<evidence type="ECO:0000256" key="4">
    <source>
        <dbReference type="ARBA" id="ARBA00023180"/>
    </source>
</evidence>
<feature type="domain" description="Sushi" evidence="6">
    <location>
        <begin position="167"/>
        <end position="226"/>
    </location>
</feature>
<evidence type="ECO:0000313" key="8">
    <source>
        <dbReference type="Proteomes" id="UP000735302"/>
    </source>
</evidence>
<dbReference type="Proteomes" id="UP000735302">
    <property type="component" value="Unassembled WGS sequence"/>
</dbReference>
<dbReference type="InterPro" id="IPR000436">
    <property type="entry name" value="Sushi_SCR_CCP_dom"/>
</dbReference>
<sequence length="800" mass="87239">MAGAVSTSPAMVATCQDTGRWSPLPAPCSVVSCGQPPKIDAMDVDLTDRSQNEAYPGLTADDLKMAYGGEAVYTCEDGYVAPEGSRYIAQCQADGTWSSTAGFYCSPVDCGAPPRVLKASHIMYSKTTLGKQATVYCQPAHLPLEGITLTCNATGNWDGGDAMCRLIDCGPPKGVKDAVVNYDATTVNAMANYECNEPTVKLGEDNSTSMCQENGEWSPVSLTCTIIPCGHAPSVDNANVTYLLLGTHFLAAYSCNHGFYMESGLNTRLCVDVWSINEIICAGVSCGQPPVISHALVDNTNYSFPSSVTYTCQQGYLISSAVSTKECTVTGQWSEEEVTCDSKMCDLLTLPDNTKIASSAEVKSAPLQNEDVILLECFNGTVMALKTDWVTESNVLPFVCQNGTWESLMMGTDILCVPEDCPRPADLPHTSWELEMEDNLLKITYECVEGYTWGTDRQAFPTSENQVASDGIAYCHAEKGWDLLRLSGKVCVPVQCGTPSFEEESGLQVSSPHNTAYMSKAEVTCKPPLYQNNTTSNGSSLNNIIVCQADGQWSTDSFTLTCAPCNQSAGAAGIPNSILRIEEFGEDTIIAITGEKERGKENSIGNTASIHCEPGFVLSVTPGTIQCESINGNPTWTGLDNVTCLQNEWTNPVMDGKEYVFPMYVDLVSRGFHACLRLKLTFAGRFKLFLMEDMESPRLFAARVIFYKEMKDKVDVLKFSHTKEETRPVRYVDSPLLDLALLEVGEEATLCLNLNLIDAKYQLTKNGKEMMVAPAKRYKSIKFLVVEEDIEVFDVNISYF</sequence>
<dbReference type="Gene3D" id="2.10.70.10">
    <property type="entry name" value="Complement Module, domain 1"/>
    <property type="match status" value="5"/>
</dbReference>
<dbReference type="PROSITE" id="PS50923">
    <property type="entry name" value="SUSHI"/>
    <property type="match status" value="5"/>
</dbReference>
<comment type="caution">
    <text evidence="7">The sequence shown here is derived from an EMBL/GenBank/DDBJ whole genome shotgun (WGS) entry which is preliminary data.</text>
</comment>
<dbReference type="Pfam" id="PF00084">
    <property type="entry name" value="Sushi"/>
    <property type="match status" value="5"/>
</dbReference>
<name>A0AAV4BR42_9GAST</name>
<protein>
    <submittedName>
        <fullName evidence="7">Sushi, von Willebrand factor type a, egf and pentraxin domain-containing protein 1</fullName>
    </submittedName>
</protein>
<organism evidence="7 8">
    <name type="scientific">Plakobranchus ocellatus</name>
    <dbReference type="NCBI Taxonomy" id="259542"/>
    <lineage>
        <taxon>Eukaryota</taxon>
        <taxon>Metazoa</taxon>
        <taxon>Spiralia</taxon>
        <taxon>Lophotrochozoa</taxon>
        <taxon>Mollusca</taxon>
        <taxon>Gastropoda</taxon>
        <taxon>Heterobranchia</taxon>
        <taxon>Euthyneura</taxon>
        <taxon>Panpulmonata</taxon>
        <taxon>Sacoglossa</taxon>
        <taxon>Placobranchoidea</taxon>
        <taxon>Plakobranchidae</taxon>
        <taxon>Plakobranchus</taxon>
    </lineage>
</organism>
<evidence type="ECO:0000256" key="3">
    <source>
        <dbReference type="ARBA" id="ARBA00023157"/>
    </source>
</evidence>
<keyword evidence="8" id="KW-1185">Reference proteome</keyword>
<dbReference type="SUPFAM" id="SSF57535">
    <property type="entry name" value="Complement control module/SCR domain"/>
    <property type="match status" value="5"/>
</dbReference>
<dbReference type="CDD" id="cd00033">
    <property type="entry name" value="CCP"/>
    <property type="match status" value="4"/>
</dbReference>
<keyword evidence="3 5" id="KW-1015">Disulfide bond</keyword>
<evidence type="ECO:0000256" key="5">
    <source>
        <dbReference type="PROSITE-ProRule" id="PRU00302"/>
    </source>
</evidence>
<feature type="domain" description="Sushi" evidence="6">
    <location>
        <begin position="494"/>
        <end position="564"/>
    </location>
</feature>
<dbReference type="Gene3D" id="2.20.28.230">
    <property type="match status" value="1"/>
</dbReference>
<dbReference type="EMBL" id="BLXT01005284">
    <property type="protein sequence ID" value="GFO21740.1"/>
    <property type="molecule type" value="Genomic_DNA"/>
</dbReference>